<sequence length="62" mass="7189">MNKNKTLAELIKKVRKTPYQLIAEKYNTCTVYVSQIARGERVPVRGKGLKIKEELEKLVNKQ</sequence>
<evidence type="ECO:0000313" key="1">
    <source>
        <dbReference type="EMBL" id="SUV53167.1"/>
    </source>
</evidence>
<protein>
    <submittedName>
        <fullName evidence="1">Uncharacterized protein</fullName>
    </submittedName>
</protein>
<proteinExistence type="predicted"/>
<dbReference type="AlphaFoldDB" id="A0A380ZV12"/>
<dbReference type="Proteomes" id="UP000255515">
    <property type="component" value="Unassembled WGS sequence"/>
</dbReference>
<evidence type="ECO:0000313" key="2">
    <source>
        <dbReference type="Proteomes" id="UP000255515"/>
    </source>
</evidence>
<gene>
    <name evidence="1" type="ORF">NCTC11661_02314</name>
</gene>
<reference evidence="1 2" key="1">
    <citation type="submission" date="2018-06" db="EMBL/GenBank/DDBJ databases">
        <authorList>
            <consortium name="Pathogen Informatics"/>
            <person name="Doyle S."/>
        </authorList>
    </citation>
    <scope>NUCLEOTIDE SEQUENCE [LARGE SCALE GENOMIC DNA]</scope>
    <source>
        <strain evidence="1 2">NCTC11661</strain>
    </source>
</reference>
<dbReference type="EMBL" id="UFTJ01000005">
    <property type="protein sequence ID" value="SUV53167.1"/>
    <property type="molecule type" value="Genomic_DNA"/>
</dbReference>
<accession>A0A380ZV12</accession>
<dbReference type="RefSeq" id="WP_002665347.1">
    <property type="nucleotide sequence ID" value="NZ_UFTJ01000005.1"/>
</dbReference>
<organism evidence="1 2">
    <name type="scientific">Bergeyella zoohelcum</name>
    <dbReference type="NCBI Taxonomy" id="1015"/>
    <lineage>
        <taxon>Bacteria</taxon>
        <taxon>Pseudomonadati</taxon>
        <taxon>Bacteroidota</taxon>
        <taxon>Flavobacteriia</taxon>
        <taxon>Flavobacteriales</taxon>
        <taxon>Weeksellaceae</taxon>
        <taxon>Bergeyella</taxon>
    </lineage>
</organism>
<name>A0A380ZV12_9FLAO</name>